<accession>A0A5J5ADL2</accession>
<dbReference type="Proteomes" id="UP000325577">
    <property type="component" value="Linkage Group LG21"/>
</dbReference>
<dbReference type="AlphaFoldDB" id="A0A5J5ADL2"/>
<proteinExistence type="predicted"/>
<protein>
    <submittedName>
        <fullName evidence="1">Uncharacterized protein</fullName>
    </submittedName>
</protein>
<organism evidence="1 2">
    <name type="scientific">Nyssa sinensis</name>
    <dbReference type="NCBI Taxonomy" id="561372"/>
    <lineage>
        <taxon>Eukaryota</taxon>
        <taxon>Viridiplantae</taxon>
        <taxon>Streptophyta</taxon>
        <taxon>Embryophyta</taxon>
        <taxon>Tracheophyta</taxon>
        <taxon>Spermatophyta</taxon>
        <taxon>Magnoliopsida</taxon>
        <taxon>eudicotyledons</taxon>
        <taxon>Gunneridae</taxon>
        <taxon>Pentapetalae</taxon>
        <taxon>asterids</taxon>
        <taxon>Cornales</taxon>
        <taxon>Nyssaceae</taxon>
        <taxon>Nyssa</taxon>
    </lineage>
</organism>
<evidence type="ECO:0000313" key="2">
    <source>
        <dbReference type="Proteomes" id="UP000325577"/>
    </source>
</evidence>
<sequence>MEDDFITWVTRELNKDTSGHPMSPLQTPNAGLITSTTIIPEEGVKEAKPQWHSQCSCAAPDRALFAGNMPSLKELGSGELARVEITPLARGSGSIVPLVEVESSDPLIGLLQEFRSTTDDLKGARFELSWLEAHLDRFEHVPERTLLVKEYRRLNDERNHHVDEANRLGEVLTKMEKDWDWDPKVADDGITEDFKKDCTLLTYCKPMSFPFFL</sequence>
<dbReference type="EMBL" id="CM018045">
    <property type="protein sequence ID" value="KAA8528248.1"/>
    <property type="molecule type" value="Genomic_DNA"/>
</dbReference>
<evidence type="ECO:0000313" key="1">
    <source>
        <dbReference type="EMBL" id="KAA8528248.1"/>
    </source>
</evidence>
<gene>
    <name evidence="1" type="ORF">F0562_035501</name>
</gene>
<keyword evidence="2" id="KW-1185">Reference proteome</keyword>
<reference evidence="1 2" key="1">
    <citation type="submission" date="2019-09" db="EMBL/GenBank/DDBJ databases">
        <title>A chromosome-level genome assembly of the Chinese tupelo Nyssa sinensis.</title>
        <authorList>
            <person name="Yang X."/>
            <person name="Kang M."/>
            <person name="Yang Y."/>
            <person name="Xiong H."/>
            <person name="Wang M."/>
            <person name="Zhang Z."/>
            <person name="Wang Z."/>
            <person name="Wu H."/>
            <person name="Ma T."/>
            <person name="Liu J."/>
            <person name="Xi Z."/>
        </authorList>
    </citation>
    <scope>NUCLEOTIDE SEQUENCE [LARGE SCALE GENOMIC DNA]</scope>
    <source>
        <strain evidence="1">J267</strain>
        <tissue evidence="1">Leaf</tissue>
    </source>
</reference>
<name>A0A5J5ADL2_9ASTE</name>